<protein>
    <recommendedName>
        <fullName evidence="3">glucan endo-1,3-beta-D-glucosidase</fullName>
        <ecNumber evidence="3">3.2.1.39</ecNumber>
    </recommendedName>
</protein>
<proteinExistence type="inferred from homology"/>
<sequence>MPFRKVQNTALPAPELENKSSLPTNMWWSNLVVKSTLQPIYPYPYTAEVNAHGLFFWYTSQNQEGRRYFLKKNTGWSVDFESSRKGVSYYDDLIVNYEWKNNEGTKSINVPFVKGSPYISIYFNNIKPHFTLRDNEAFITSITRLEGKSGYTVSLSNGKTWVIYCDNELELKQESNIHIVGLNEGYTGYIRFAYIPGYGDKGKTLELLSDGHKSVPERGQVTFHGNQIHHNYVTSDGRNDKLVMLALKHQKKRLTNVLHADVNTGYKTLKGDMRPIIGSNWVLNYNDINKIKWSIPKNIPSDSIEKIDTALNSETINQSDLKTRNIYFRGKALARVARLAIIAYELNNREKVNEYADLLKENIELLFNSRSDNNLVYDETYGGLITTDSNNNGNEDFGNAHYNDHNFHYGYYVYSIAALVKVMYNKCEWVEQWKPHIYSIVEEYTAIENNHRYYTKMRNFSFYDGQSWASGLVEFEYCNNMESTSEAVNSYYAAYLLYLELGEMEKANAVNLVLTSEIDSAQEYYQTSPGKIYDQEFSKNYIVGILWEPSAEYTTWFGNNDEYIYGIQMLPFTPITFSLLQKEWLNQAWPTIKSRTVDNPQISDEWKAFILMAGAMVNSDARNQLDTFVQSNPRFDSGNSKTNTVWWLEICKQI</sequence>
<dbReference type="PANTHER" id="PTHR31983:SF0">
    <property type="entry name" value="GLUCAN ENDO-1,3-BETA-D-GLUCOSIDASE 2"/>
    <property type="match status" value="1"/>
</dbReference>
<dbReference type="GO" id="GO:0052861">
    <property type="term" value="F:endo-1,3(4)-beta-glucanase activity"/>
    <property type="evidence" value="ECO:0007669"/>
    <property type="project" value="InterPro"/>
</dbReference>
<keyword evidence="12" id="KW-1185">Reference proteome</keyword>
<accession>A0A2T9Z3I9</accession>
<evidence type="ECO:0000259" key="10">
    <source>
        <dbReference type="Pfam" id="PF17652"/>
    </source>
</evidence>
<keyword evidence="5" id="KW-0119">Carbohydrate metabolism</keyword>
<comment type="caution">
    <text evidence="11">The sequence shown here is derived from an EMBL/GenBank/DDBJ whole genome shotgun (WGS) entry which is preliminary data.</text>
</comment>
<feature type="domain" description="Glycosyl hydrolase family 81 C-terminal" evidence="10">
    <location>
        <begin position="302"/>
        <end position="648"/>
    </location>
</feature>
<dbReference type="Proteomes" id="UP000245699">
    <property type="component" value="Unassembled WGS sequence"/>
</dbReference>
<organism evidence="11 12">
    <name type="scientific">Furculomyces boomerangus</name>
    <dbReference type="NCBI Taxonomy" id="61424"/>
    <lineage>
        <taxon>Eukaryota</taxon>
        <taxon>Fungi</taxon>
        <taxon>Fungi incertae sedis</taxon>
        <taxon>Zoopagomycota</taxon>
        <taxon>Kickxellomycotina</taxon>
        <taxon>Harpellomycetes</taxon>
        <taxon>Harpellales</taxon>
        <taxon>Harpellaceae</taxon>
        <taxon>Furculomyces</taxon>
    </lineage>
</organism>
<evidence type="ECO:0000313" key="12">
    <source>
        <dbReference type="Proteomes" id="UP000245699"/>
    </source>
</evidence>
<evidence type="ECO:0000256" key="8">
    <source>
        <dbReference type="ARBA" id="ARBA00023326"/>
    </source>
</evidence>
<dbReference type="GO" id="GO:0071555">
    <property type="term" value="P:cell wall organization"/>
    <property type="evidence" value="ECO:0007669"/>
    <property type="project" value="UniProtKB-KW"/>
</dbReference>
<dbReference type="InterPro" id="IPR005200">
    <property type="entry name" value="Endo-beta-glucanase"/>
</dbReference>
<gene>
    <name evidence="11" type="ORF">BB559_000953</name>
</gene>
<evidence type="ECO:0000256" key="5">
    <source>
        <dbReference type="ARBA" id="ARBA00023277"/>
    </source>
</evidence>
<dbReference type="InterPro" id="IPR040720">
    <property type="entry name" value="GH81_C"/>
</dbReference>
<keyword evidence="4" id="KW-0378">Hydrolase</keyword>
<dbReference type="PROSITE" id="PS52008">
    <property type="entry name" value="GH81"/>
    <property type="match status" value="1"/>
</dbReference>
<dbReference type="STRING" id="61424.A0A2T9Z3I9"/>
<evidence type="ECO:0000256" key="3">
    <source>
        <dbReference type="ARBA" id="ARBA00012780"/>
    </source>
</evidence>
<dbReference type="PANTHER" id="PTHR31983">
    <property type="entry name" value="ENDO-1,3(4)-BETA-GLUCANASE 1"/>
    <property type="match status" value="1"/>
</dbReference>
<name>A0A2T9Z3I9_9FUNG</name>
<dbReference type="AlphaFoldDB" id="A0A2T9Z3I9"/>
<dbReference type="Pfam" id="PF03639">
    <property type="entry name" value="Glyco_hydro_81"/>
    <property type="match status" value="1"/>
</dbReference>
<keyword evidence="8" id="KW-0624">Polysaccharide degradation</keyword>
<feature type="domain" description="Glycosyl hydrolase family 81 N-terminal" evidence="9">
    <location>
        <begin position="17"/>
        <end position="289"/>
    </location>
</feature>
<evidence type="ECO:0000256" key="4">
    <source>
        <dbReference type="ARBA" id="ARBA00022801"/>
    </source>
</evidence>
<dbReference type="OrthoDB" id="4473401at2759"/>
<evidence type="ECO:0000259" key="9">
    <source>
        <dbReference type="Pfam" id="PF03639"/>
    </source>
</evidence>
<keyword evidence="6" id="KW-0326">Glycosidase</keyword>
<evidence type="ECO:0000313" key="11">
    <source>
        <dbReference type="EMBL" id="PVU99157.1"/>
    </source>
</evidence>
<dbReference type="GO" id="GO:0042973">
    <property type="term" value="F:glucan endo-1,3-beta-D-glucosidase activity"/>
    <property type="evidence" value="ECO:0007669"/>
    <property type="project" value="UniProtKB-EC"/>
</dbReference>
<dbReference type="Gene3D" id="2.70.98.30">
    <property type="entry name" value="Golgi alpha-mannosidase II, domain 4"/>
    <property type="match status" value="1"/>
</dbReference>
<comment type="catalytic activity">
    <reaction evidence="1">
        <text>Hydrolysis of (1-&gt;3)-beta-D-glucosidic linkages in (1-&gt;3)-beta-D-glucans.</text>
        <dbReference type="EC" id="3.2.1.39"/>
    </reaction>
</comment>
<dbReference type="EMBL" id="MBFT01000050">
    <property type="protein sequence ID" value="PVU99157.1"/>
    <property type="molecule type" value="Genomic_DNA"/>
</dbReference>
<evidence type="ECO:0000256" key="7">
    <source>
        <dbReference type="ARBA" id="ARBA00023316"/>
    </source>
</evidence>
<dbReference type="EC" id="3.2.1.39" evidence="3"/>
<comment type="similarity">
    <text evidence="2">Belongs to the glycosyl hydrolase 81 family.</text>
</comment>
<dbReference type="Pfam" id="PF17652">
    <property type="entry name" value="Glyco_hydro81C"/>
    <property type="match status" value="1"/>
</dbReference>
<reference evidence="11 12" key="1">
    <citation type="journal article" date="2018" name="MBio">
        <title>Comparative Genomics Reveals the Core Gene Toolbox for the Fungus-Insect Symbiosis.</title>
        <authorList>
            <person name="Wang Y."/>
            <person name="Stata M."/>
            <person name="Wang W."/>
            <person name="Stajich J.E."/>
            <person name="White M.M."/>
            <person name="Moncalvo J.M."/>
        </authorList>
    </citation>
    <scope>NUCLEOTIDE SEQUENCE [LARGE SCALE GENOMIC DNA]</scope>
    <source>
        <strain evidence="11 12">AUS-77-4</strain>
    </source>
</reference>
<evidence type="ECO:0000256" key="2">
    <source>
        <dbReference type="ARBA" id="ARBA00010730"/>
    </source>
</evidence>
<keyword evidence="7" id="KW-0961">Cell wall biogenesis/degradation</keyword>
<dbReference type="GO" id="GO:0000272">
    <property type="term" value="P:polysaccharide catabolic process"/>
    <property type="evidence" value="ECO:0007669"/>
    <property type="project" value="UniProtKB-KW"/>
</dbReference>
<dbReference type="InterPro" id="IPR040451">
    <property type="entry name" value="GH81_N"/>
</dbReference>
<evidence type="ECO:0000256" key="6">
    <source>
        <dbReference type="ARBA" id="ARBA00023295"/>
    </source>
</evidence>
<evidence type="ECO:0000256" key="1">
    <source>
        <dbReference type="ARBA" id="ARBA00000382"/>
    </source>
</evidence>